<reference evidence="3 4" key="1">
    <citation type="submission" date="2024-05" db="EMBL/GenBank/DDBJ databases">
        <authorList>
            <person name="Wallberg A."/>
        </authorList>
    </citation>
    <scope>NUCLEOTIDE SEQUENCE [LARGE SCALE GENOMIC DNA]</scope>
</reference>
<name>A0AAV2PLN8_MEGNR</name>
<evidence type="ECO:0000313" key="3">
    <source>
        <dbReference type="EMBL" id="CAL4061314.1"/>
    </source>
</evidence>
<sequence>MSWDAADSHCQQQDGMRMAKPNNPASLNAALNRKYGDKAYWLGAKATGTRGAYEWYDGEHLSTSNGLWLPGLPSSTDATHCLGMGSAARAIAEYPGKVYGDATCTDSSGVYPLCEVILN</sequence>
<dbReference type="SUPFAM" id="SSF56436">
    <property type="entry name" value="C-type lectin-like"/>
    <property type="match status" value="1"/>
</dbReference>
<dbReference type="Gene3D" id="3.10.100.10">
    <property type="entry name" value="Mannose-Binding Protein A, subunit A"/>
    <property type="match status" value="1"/>
</dbReference>
<dbReference type="Proteomes" id="UP001497623">
    <property type="component" value="Unassembled WGS sequence"/>
</dbReference>
<dbReference type="CDD" id="cd00037">
    <property type="entry name" value="CLECT"/>
    <property type="match status" value="1"/>
</dbReference>
<organism evidence="3 4">
    <name type="scientific">Meganyctiphanes norvegica</name>
    <name type="common">Northern krill</name>
    <name type="synonym">Thysanopoda norvegica</name>
    <dbReference type="NCBI Taxonomy" id="48144"/>
    <lineage>
        <taxon>Eukaryota</taxon>
        <taxon>Metazoa</taxon>
        <taxon>Ecdysozoa</taxon>
        <taxon>Arthropoda</taxon>
        <taxon>Crustacea</taxon>
        <taxon>Multicrustacea</taxon>
        <taxon>Malacostraca</taxon>
        <taxon>Eumalacostraca</taxon>
        <taxon>Eucarida</taxon>
        <taxon>Euphausiacea</taxon>
        <taxon>Euphausiidae</taxon>
        <taxon>Meganyctiphanes</taxon>
    </lineage>
</organism>
<evidence type="ECO:0000259" key="2">
    <source>
        <dbReference type="PROSITE" id="PS50041"/>
    </source>
</evidence>
<evidence type="ECO:0000256" key="1">
    <source>
        <dbReference type="SAM" id="MobiDB-lite"/>
    </source>
</evidence>
<dbReference type="InterPro" id="IPR016187">
    <property type="entry name" value="CTDL_fold"/>
</dbReference>
<feature type="region of interest" description="Disordered" evidence="1">
    <location>
        <begin position="1"/>
        <end position="25"/>
    </location>
</feature>
<gene>
    <name evidence="3" type="ORF">MNOR_LOCUS2064</name>
</gene>
<keyword evidence="4" id="KW-1185">Reference proteome</keyword>
<accession>A0AAV2PLN8</accession>
<dbReference type="InterPro" id="IPR001304">
    <property type="entry name" value="C-type_lectin-like"/>
</dbReference>
<dbReference type="AlphaFoldDB" id="A0AAV2PLN8"/>
<dbReference type="InterPro" id="IPR016186">
    <property type="entry name" value="C-type_lectin-like/link_sf"/>
</dbReference>
<comment type="caution">
    <text evidence="3">The sequence shown here is derived from an EMBL/GenBank/DDBJ whole genome shotgun (WGS) entry which is preliminary data.</text>
</comment>
<feature type="domain" description="C-type lectin" evidence="2">
    <location>
        <begin position="1"/>
        <end position="104"/>
    </location>
</feature>
<proteinExistence type="predicted"/>
<dbReference type="Pfam" id="PF00059">
    <property type="entry name" value="Lectin_C"/>
    <property type="match status" value="1"/>
</dbReference>
<dbReference type="PROSITE" id="PS50041">
    <property type="entry name" value="C_TYPE_LECTIN_2"/>
    <property type="match status" value="1"/>
</dbReference>
<protein>
    <recommendedName>
        <fullName evidence="2">C-type lectin domain-containing protein</fullName>
    </recommendedName>
</protein>
<dbReference type="EMBL" id="CAXKWB010000597">
    <property type="protein sequence ID" value="CAL4061314.1"/>
    <property type="molecule type" value="Genomic_DNA"/>
</dbReference>
<evidence type="ECO:0000313" key="4">
    <source>
        <dbReference type="Proteomes" id="UP001497623"/>
    </source>
</evidence>